<dbReference type="PROSITE" id="PS50983">
    <property type="entry name" value="FE_B12_PBP"/>
    <property type="match status" value="1"/>
</dbReference>
<evidence type="ECO:0000313" key="3">
    <source>
        <dbReference type="EMBL" id="KEJ95746.1"/>
    </source>
</evidence>
<evidence type="ECO:0000256" key="1">
    <source>
        <dbReference type="SAM" id="SignalP"/>
    </source>
</evidence>
<dbReference type="Gene3D" id="3.40.50.1980">
    <property type="entry name" value="Nitrogenase molybdenum iron protein domain"/>
    <property type="match status" value="2"/>
</dbReference>
<dbReference type="EMBL" id="JAMD01000005">
    <property type="protein sequence ID" value="KEJ95746.1"/>
    <property type="molecule type" value="Genomic_DNA"/>
</dbReference>
<dbReference type="AlphaFoldDB" id="A0A073J223"/>
<dbReference type="Pfam" id="PF01497">
    <property type="entry name" value="Peripla_BP_2"/>
    <property type="match status" value="1"/>
</dbReference>
<feature type="signal peptide" evidence="1">
    <location>
        <begin position="1"/>
        <end position="25"/>
    </location>
</feature>
<accession>A0A073J223</accession>
<keyword evidence="4" id="KW-1185">Reference proteome</keyword>
<keyword evidence="1" id="KW-0732">Signal</keyword>
<reference evidence="3 4" key="1">
    <citation type="submission" date="2014-01" db="EMBL/GenBank/DDBJ databases">
        <title>Sulfitobacter sp. H3 (MCCC 1A00686) Genome Sequencing.</title>
        <authorList>
            <person name="Lai Q."/>
            <person name="Hong Z."/>
        </authorList>
    </citation>
    <scope>NUCLEOTIDE SEQUENCE [LARGE SCALE GENOMIC DNA]</scope>
    <source>
        <strain evidence="3 4">H3</strain>
    </source>
</reference>
<dbReference type="GeneID" id="68869512"/>
<name>A0A073J223_9RHOB</name>
<dbReference type="PANTHER" id="PTHR30535">
    <property type="entry name" value="VITAMIN B12-BINDING PROTEIN"/>
    <property type="match status" value="1"/>
</dbReference>
<dbReference type="SUPFAM" id="SSF53807">
    <property type="entry name" value="Helical backbone' metal receptor"/>
    <property type="match status" value="1"/>
</dbReference>
<sequence length="288" mass="29621">MKRRTLMRALATTAVACTLPLAAFAAPYDTSRVVAIGGATTEIVYALGEESRLVARDSTSTYPAAAEELTDIGYMRALAAEGVLSVQPTLILTEPGAGPPETISVLEAASVPMVVVPAPFSADGVLTKITAIGAALGVPDKAQILRDQVKSDFDTVAQQVNQSQGAPKRVLFVLSTQGGRIMASGSNTAADAIIALAGGINAIDQFEGYRELTAEAISVAAPDVVLMMDREGDHSSTAEALFAMPEMATTPAAEAGALVKMDGLLLLGFGPRTPQAAQALHDALQGQG</sequence>
<comment type="caution">
    <text evidence="3">The sequence shown here is derived from an EMBL/GenBank/DDBJ whole genome shotgun (WGS) entry which is preliminary data.</text>
</comment>
<dbReference type="InterPro" id="IPR050902">
    <property type="entry name" value="ABC_Transporter_SBP"/>
</dbReference>
<feature type="domain" description="Fe/B12 periplasmic-binding" evidence="2">
    <location>
        <begin position="32"/>
        <end position="288"/>
    </location>
</feature>
<dbReference type="RefSeq" id="WP_037925975.1">
    <property type="nucleotide sequence ID" value="NZ_CP054599.1"/>
</dbReference>
<dbReference type="InterPro" id="IPR002491">
    <property type="entry name" value="ABC_transptr_periplasmic_BD"/>
</dbReference>
<dbReference type="CDD" id="cd01149">
    <property type="entry name" value="HutB"/>
    <property type="match status" value="1"/>
</dbReference>
<organism evidence="3 4">
    <name type="scientific">Pseudosulfitobacter pseudonitzschiae</name>
    <dbReference type="NCBI Taxonomy" id="1402135"/>
    <lineage>
        <taxon>Bacteria</taxon>
        <taxon>Pseudomonadati</taxon>
        <taxon>Pseudomonadota</taxon>
        <taxon>Alphaproteobacteria</taxon>
        <taxon>Rhodobacterales</taxon>
        <taxon>Roseobacteraceae</taxon>
        <taxon>Pseudosulfitobacter</taxon>
    </lineage>
</organism>
<evidence type="ECO:0000313" key="4">
    <source>
        <dbReference type="Proteomes" id="UP000027746"/>
    </source>
</evidence>
<evidence type="ECO:0000259" key="2">
    <source>
        <dbReference type="PROSITE" id="PS50983"/>
    </source>
</evidence>
<feature type="chain" id="PRO_5001690226" evidence="1">
    <location>
        <begin position="26"/>
        <end position="288"/>
    </location>
</feature>
<dbReference type="PANTHER" id="PTHR30535:SF4">
    <property type="entry name" value="HEMIN-BINDING PERIPLASMIC PROTEIN HMUT"/>
    <property type="match status" value="1"/>
</dbReference>
<dbReference type="Proteomes" id="UP000027746">
    <property type="component" value="Unassembled WGS sequence"/>
</dbReference>
<gene>
    <name evidence="3" type="ORF">SUH3_19745</name>
</gene>
<protein>
    <submittedName>
        <fullName evidence="3">Hemin ABC transporter substrate-binding protein</fullName>
    </submittedName>
</protein>
<proteinExistence type="predicted"/>
<dbReference type="OrthoDB" id="9797736at2"/>